<name>A0ABR1L774_9PEZI</name>
<keyword evidence="1" id="KW-0812">Transmembrane</keyword>
<organism evidence="2 3">
    <name type="scientific">Phyllosticta citricarpa</name>
    <dbReference type="NCBI Taxonomy" id="55181"/>
    <lineage>
        <taxon>Eukaryota</taxon>
        <taxon>Fungi</taxon>
        <taxon>Dikarya</taxon>
        <taxon>Ascomycota</taxon>
        <taxon>Pezizomycotina</taxon>
        <taxon>Dothideomycetes</taxon>
        <taxon>Dothideomycetes incertae sedis</taxon>
        <taxon>Botryosphaeriales</taxon>
        <taxon>Phyllostictaceae</taxon>
        <taxon>Phyllosticta</taxon>
    </lineage>
</organism>
<feature type="transmembrane region" description="Helical" evidence="1">
    <location>
        <begin position="93"/>
        <end position="116"/>
    </location>
</feature>
<dbReference type="EMBL" id="JBBPDW010000058">
    <property type="protein sequence ID" value="KAK7531087.1"/>
    <property type="molecule type" value="Genomic_DNA"/>
</dbReference>
<evidence type="ECO:0000313" key="2">
    <source>
        <dbReference type="EMBL" id="KAK7531087.1"/>
    </source>
</evidence>
<evidence type="ECO:0008006" key="4">
    <source>
        <dbReference type="Google" id="ProtNLM"/>
    </source>
</evidence>
<keyword evidence="1" id="KW-0472">Membrane</keyword>
<reference evidence="2 3" key="1">
    <citation type="submission" date="2024-04" db="EMBL/GenBank/DDBJ databases">
        <title>Phyllosticta paracitricarpa is synonymous to the EU quarantine fungus P. citricarpa based on phylogenomic analyses.</title>
        <authorList>
            <consortium name="Lawrence Berkeley National Laboratory"/>
            <person name="Van Ingen-Buijs V.A."/>
            <person name="Van Westerhoven A.C."/>
            <person name="Haridas S."/>
            <person name="Skiadas P."/>
            <person name="Martin F."/>
            <person name="Groenewald J.Z."/>
            <person name="Crous P.W."/>
            <person name="Seidl M.F."/>
        </authorList>
    </citation>
    <scope>NUCLEOTIDE SEQUENCE [LARGE SCALE GENOMIC DNA]</scope>
    <source>
        <strain evidence="2 3">CBS 122670</strain>
    </source>
</reference>
<evidence type="ECO:0000313" key="3">
    <source>
        <dbReference type="Proteomes" id="UP001365128"/>
    </source>
</evidence>
<comment type="caution">
    <text evidence="2">The sequence shown here is derived from an EMBL/GenBank/DDBJ whole genome shotgun (WGS) entry which is preliminary data.</text>
</comment>
<dbReference type="Proteomes" id="UP001365128">
    <property type="component" value="Unassembled WGS sequence"/>
</dbReference>
<protein>
    <recommendedName>
        <fullName evidence="4">Transmembrane protein</fullName>
    </recommendedName>
</protein>
<proteinExistence type="predicted"/>
<accession>A0ABR1L774</accession>
<keyword evidence="1" id="KW-1133">Transmembrane helix</keyword>
<gene>
    <name evidence="2" type="ORF">IWX46DRAFT_585273</name>
</gene>
<sequence>MAIRDPYFWKRFSAAVHASEVEQAAAEAKAKAQADTEKRKSVFPSPSQEREAYVIVSHIHSLAKSIHGSVLMRRGDRPSWLERQRAKKARRTLICWLFWALFAGLVGAVVAVLLVLHGRGFIK</sequence>
<keyword evidence="3" id="KW-1185">Reference proteome</keyword>
<evidence type="ECO:0000256" key="1">
    <source>
        <dbReference type="SAM" id="Phobius"/>
    </source>
</evidence>